<proteinExistence type="predicted"/>
<accession>A0A0M0JNQ6</accession>
<dbReference type="EMBL" id="JWZX01002601">
    <property type="protein sequence ID" value="KOO28221.1"/>
    <property type="molecule type" value="Genomic_DNA"/>
</dbReference>
<organism evidence="1 2">
    <name type="scientific">Chrysochromulina tobinii</name>
    <dbReference type="NCBI Taxonomy" id="1460289"/>
    <lineage>
        <taxon>Eukaryota</taxon>
        <taxon>Haptista</taxon>
        <taxon>Haptophyta</taxon>
        <taxon>Prymnesiophyceae</taxon>
        <taxon>Prymnesiales</taxon>
        <taxon>Chrysochromulinaceae</taxon>
        <taxon>Chrysochromulina</taxon>
    </lineage>
</organism>
<sequence>MVARSETIMDIAVDASAPRLSITSGESKTVCEGGPPWAQGLLSRINDIAKTTSSNRVELRNAPAASDGTSQKECVSTVDLAVSLEIPGLLLPPFIPAGPFEKAGSESIQKLLDKDMASVLAQFREGYLAFAARSKSPA</sequence>
<protein>
    <submittedName>
        <fullName evidence="1">Uncharacterized protein</fullName>
    </submittedName>
</protein>
<evidence type="ECO:0000313" key="2">
    <source>
        <dbReference type="Proteomes" id="UP000037460"/>
    </source>
</evidence>
<gene>
    <name evidence="1" type="ORF">Ctob_014284</name>
</gene>
<name>A0A0M0JNQ6_9EUKA</name>
<dbReference type="AlphaFoldDB" id="A0A0M0JNQ6"/>
<evidence type="ECO:0000313" key="1">
    <source>
        <dbReference type="EMBL" id="KOO28221.1"/>
    </source>
</evidence>
<comment type="caution">
    <text evidence="1">The sequence shown here is derived from an EMBL/GenBank/DDBJ whole genome shotgun (WGS) entry which is preliminary data.</text>
</comment>
<dbReference type="OrthoDB" id="10471786at2759"/>
<keyword evidence="2" id="KW-1185">Reference proteome</keyword>
<reference evidence="2" key="1">
    <citation type="journal article" date="2015" name="PLoS Genet.">
        <title>Genome Sequence and Transcriptome Analyses of Chrysochromulina tobin: Metabolic Tools for Enhanced Algal Fitness in the Prominent Order Prymnesiales (Haptophyceae).</title>
        <authorList>
            <person name="Hovde B.T."/>
            <person name="Deodato C.R."/>
            <person name="Hunsperger H.M."/>
            <person name="Ryken S.A."/>
            <person name="Yost W."/>
            <person name="Jha R.K."/>
            <person name="Patterson J."/>
            <person name="Monnat R.J. Jr."/>
            <person name="Barlow S.B."/>
            <person name="Starkenburg S.R."/>
            <person name="Cattolico R.A."/>
        </authorList>
    </citation>
    <scope>NUCLEOTIDE SEQUENCE</scope>
    <source>
        <strain evidence="2">CCMP291</strain>
    </source>
</reference>
<dbReference type="Proteomes" id="UP000037460">
    <property type="component" value="Unassembled WGS sequence"/>
</dbReference>